<dbReference type="Proteomes" id="UP001064048">
    <property type="component" value="Chromosome 20"/>
</dbReference>
<protein>
    <submittedName>
        <fullName evidence="1">Uncharacterized protein</fullName>
    </submittedName>
</protein>
<dbReference type="EMBL" id="CM046120">
    <property type="protein sequence ID" value="KAI8437622.1"/>
    <property type="molecule type" value="Genomic_DNA"/>
</dbReference>
<evidence type="ECO:0000313" key="2">
    <source>
        <dbReference type="Proteomes" id="UP001064048"/>
    </source>
</evidence>
<gene>
    <name evidence="1" type="ORF">MSG28_011881</name>
</gene>
<keyword evidence="2" id="KW-1185">Reference proteome</keyword>
<name>A0ACC0KN12_CHOFU</name>
<organism evidence="1 2">
    <name type="scientific">Choristoneura fumiferana</name>
    <name type="common">Spruce budworm moth</name>
    <name type="synonym">Archips fumiferana</name>
    <dbReference type="NCBI Taxonomy" id="7141"/>
    <lineage>
        <taxon>Eukaryota</taxon>
        <taxon>Metazoa</taxon>
        <taxon>Ecdysozoa</taxon>
        <taxon>Arthropoda</taxon>
        <taxon>Hexapoda</taxon>
        <taxon>Insecta</taxon>
        <taxon>Pterygota</taxon>
        <taxon>Neoptera</taxon>
        <taxon>Endopterygota</taxon>
        <taxon>Lepidoptera</taxon>
        <taxon>Glossata</taxon>
        <taxon>Ditrysia</taxon>
        <taxon>Tortricoidea</taxon>
        <taxon>Tortricidae</taxon>
        <taxon>Tortricinae</taxon>
        <taxon>Choristoneura</taxon>
    </lineage>
</organism>
<proteinExistence type="predicted"/>
<accession>A0ACC0KN12</accession>
<reference evidence="1 2" key="1">
    <citation type="journal article" date="2022" name="Genome Biol. Evol.">
        <title>The Spruce Budworm Genome: Reconstructing the Evolutionary History of Antifreeze Proteins.</title>
        <authorList>
            <person name="Beliveau C."/>
            <person name="Gagne P."/>
            <person name="Picq S."/>
            <person name="Vernygora O."/>
            <person name="Keeling C.I."/>
            <person name="Pinkney K."/>
            <person name="Doucet D."/>
            <person name="Wen F."/>
            <person name="Johnston J.S."/>
            <person name="Maaroufi H."/>
            <person name="Boyle B."/>
            <person name="Laroche J."/>
            <person name="Dewar K."/>
            <person name="Juretic N."/>
            <person name="Blackburn G."/>
            <person name="Nisole A."/>
            <person name="Brunet B."/>
            <person name="Brandao M."/>
            <person name="Lumley L."/>
            <person name="Duan J."/>
            <person name="Quan G."/>
            <person name="Lucarotti C.J."/>
            <person name="Roe A.D."/>
            <person name="Sperling F.A.H."/>
            <person name="Levesque R.C."/>
            <person name="Cusson M."/>
        </authorList>
    </citation>
    <scope>NUCLEOTIDE SEQUENCE [LARGE SCALE GENOMIC DNA]</scope>
    <source>
        <strain evidence="1">Glfc:IPQL:Cfum</strain>
    </source>
</reference>
<comment type="caution">
    <text evidence="1">The sequence shown here is derived from an EMBL/GenBank/DDBJ whole genome shotgun (WGS) entry which is preliminary data.</text>
</comment>
<evidence type="ECO:0000313" key="1">
    <source>
        <dbReference type="EMBL" id="KAI8437622.1"/>
    </source>
</evidence>
<sequence>MTEKGFNGEQSSPSWDLPGPSSLAAILDTAFASPSSEGQLVDDEMECDALFAASDDDVEVLPMLEPATSSGSSELAPKHMISSNYVNSTSPDLPFRVNVSPLAPPPANRTPVPEEYQPLPDSSSSLDYILGGSDAGHLALSNSHIRYQPKPAINQPRRYYYPNYTHYGHGVRPMQEYMVNPYNINNVIVVSDDQTFNNVPPGYPPPVVEPPTQESSLQTAYQSNQPVPPIAQAATADVATSSLERPSRKLNISPRRRQSKENEVSPNLIEVSSEEEDNSSAPRKRLCDNSMEQQASDSEVSGSIATGSGSVASDLSSRVKNEPHEQIDASTQAAGDADPNRHTQEHICSRRASSGQNYLTLAGQPAHFMPTPPVQVKQENQGCVNTHGRHCSCSMNHVHGNCMHTHSGHHRDFCHNRMPHYNAANALRHHHHHHHHHHHSHRMRPGVNNGAYEINPSSSHVKEESASQTSVVKREGAQLDSAQNPVAAPVIKVESQQSQVKMEPGQSSSQNRMDSNEQVTVKSEAELVGRRDVDAAGDRHNPSPQPGTSSGRSTQTAENKSVNTSSQDDHTTSTASEVLSAPDLQLDWVSDSGSDDDVQVLEEDPSFREVIDLTSPRTSSPLPTCYPAPHEPPLLPGPQLLRARVRMGNCTLACRGCCFGSHAHSHGPHAPHAAHAPHVPHAHHAPQHFHIGERREGAAVAPPYRVHERLWQRQQHMLEMQRRCMGGEAGAGFAHFPPAYSVPPPPTTVLSFPDEIDALDLTQDYDAMRPVLMAGPHIHHHMHHYLQVHPPHLHISIHPSGGGGGGGGGAAALAAAQMAALARAAGAAARRAAARGASRAVIERNTYRHAYAPAAAVHDEKCTICLSIFEVDSHCRRLPCMHLFHMECVDQWLSSNKHCPICRVDIETHLNKDATF</sequence>